<dbReference type="Proteomes" id="UP000762676">
    <property type="component" value="Unassembled WGS sequence"/>
</dbReference>
<accession>A0AAV4FMB9</accession>
<evidence type="ECO:0000313" key="2">
    <source>
        <dbReference type="Proteomes" id="UP000762676"/>
    </source>
</evidence>
<name>A0AAV4FMB9_9GAST</name>
<organism evidence="1 2">
    <name type="scientific">Elysia marginata</name>
    <dbReference type="NCBI Taxonomy" id="1093978"/>
    <lineage>
        <taxon>Eukaryota</taxon>
        <taxon>Metazoa</taxon>
        <taxon>Spiralia</taxon>
        <taxon>Lophotrochozoa</taxon>
        <taxon>Mollusca</taxon>
        <taxon>Gastropoda</taxon>
        <taxon>Heterobranchia</taxon>
        <taxon>Euthyneura</taxon>
        <taxon>Panpulmonata</taxon>
        <taxon>Sacoglossa</taxon>
        <taxon>Placobranchoidea</taxon>
        <taxon>Plakobranchidae</taxon>
        <taxon>Elysia</taxon>
    </lineage>
</organism>
<comment type="caution">
    <text evidence="1">The sequence shown here is derived from an EMBL/GenBank/DDBJ whole genome shotgun (WGS) entry which is preliminary data.</text>
</comment>
<dbReference type="EMBL" id="BMAT01007919">
    <property type="protein sequence ID" value="GFR74094.1"/>
    <property type="molecule type" value="Genomic_DNA"/>
</dbReference>
<protein>
    <submittedName>
        <fullName evidence="1">Uncharacterized protein</fullName>
    </submittedName>
</protein>
<dbReference type="AlphaFoldDB" id="A0AAV4FMB9"/>
<gene>
    <name evidence="1" type="ORF">ElyMa_003883400</name>
</gene>
<proteinExistence type="predicted"/>
<keyword evidence="2" id="KW-1185">Reference proteome</keyword>
<evidence type="ECO:0000313" key="1">
    <source>
        <dbReference type="EMBL" id="GFR74094.1"/>
    </source>
</evidence>
<reference evidence="1 2" key="1">
    <citation type="journal article" date="2021" name="Elife">
        <title>Chloroplast acquisition without the gene transfer in kleptoplastic sea slugs, Plakobranchus ocellatus.</title>
        <authorList>
            <person name="Maeda T."/>
            <person name="Takahashi S."/>
            <person name="Yoshida T."/>
            <person name="Shimamura S."/>
            <person name="Takaki Y."/>
            <person name="Nagai Y."/>
            <person name="Toyoda A."/>
            <person name="Suzuki Y."/>
            <person name="Arimoto A."/>
            <person name="Ishii H."/>
            <person name="Satoh N."/>
            <person name="Nishiyama T."/>
            <person name="Hasebe M."/>
            <person name="Maruyama T."/>
            <person name="Minagawa J."/>
            <person name="Obokata J."/>
            <person name="Shigenobu S."/>
        </authorList>
    </citation>
    <scope>NUCLEOTIDE SEQUENCE [LARGE SCALE GENOMIC DNA]</scope>
</reference>
<sequence>MKIFAAFVAFKSETQTLEPTAFAGYQDQNWNRERLWSVYTVVVEDVLADTGDGNLQGWVVVLVTLCASKILLYC</sequence>